<feature type="domain" description="HTH arsR-type" evidence="4">
    <location>
        <begin position="1"/>
        <end position="96"/>
    </location>
</feature>
<dbReference type="InterPro" id="IPR051011">
    <property type="entry name" value="Metal_resp_trans_reg"/>
</dbReference>
<dbReference type="CDD" id="cd00090">
    <property type="entry name" value="HTH_ARSR"/>
    <property type="match status" value="1"/>
</dbReference>
<evidence type="ECO:0000313" key="5">
    <source>
        <dbReference type="EMBL" id="BBI99749.1"/>
    </source>
</evidence>
<dbReference type="SMART" id="SM00418">
    <property type="entry name" value="HTH_ARSR"/>
    <property type="match status" value="1"/>
</dbReference>
<gene>
    <name evidence="5" type="ORF">FGKAn22_14420</name>
</gene>
<keyword evidence="2" id="KW-0238">DNA-binding</keyword>
<evidence type="ECO:0000256" key="3">
    <source>
        <dbReference type="ARBA" id="ARBA00023163"/>
    </source>
</evidence>
<dbReference type="InterPro" id="IPR036390">
    <property type="entry name" value="WH_DNA-bd_sf"/>
</dbReference>
<accession>A0AAN1T1G9</accession>
<sequence>MMKPAQVVKALAALAQPTRLAIYRLLVTVGPDGLAAGQVAEKLKVSPATLSFHFKTLSHAGLVESRQDGRFVYYAANFAVMNGMVDYLTENCCGGNADACKAPGKKC</sequence>
<dbReference type="SUPFAM" id="SSF46785">
    <property type="entry name" value="Winged helix' DNA-binding domain"/>
    <property type="match status" value="1"/>
</dbReference>
<dbReference type="KEGG" id="fku:FGKAn22_14420"/>
<protein>
    <submittedName>
        <fullName evidence="5">Transcriptional regulator</fullName>
    </submittedName>
</protein>
<evidence type="ECO:0000313" key="6">
    <source>
        <dbReference type="Proteomes" id="UP001319121"/>
    </source>
</evidence>
<dbReference type="Proteomes" id="UP001319121">
    <property type="component" value="Chromosome"/>
</dbReference>
<organism evidence="5 6">
    <name type="scientific">Ferrigenium kumadai</name>
    <dbReference type="NCBI Taxonomy" id="1682490"/>
    <lineage>
        <taxon>Bacteria</taxon>
        <taxon>Pseudomonadati</taxon>
        <taxon>Pseudomonadota</taxon>
        <taxon>Betaproteobacteria</taxon>
        <taxon>Nitrosomonadales</taxon>
        <taxon>Gallionellaceae</taxon>
        <taxon>Ferrigenium</taxon>
    </lineage>
</organism>
<dbReference type="InterPro" id="IPR036388">
    <property type="entry name" value="WH-like_DNA-bd_sf"/>
</dbReference>
<keyword evidence="6" id="KW-1185">Reference proteome</keyword>
<keyword evidence="1" id="KW-0805">Transcription regulation</keyword>
<name>A0AAN1T1G9_9PROT</name>
<dbReference type="NCBIfam" id="NF033788">
    <property type="entry name" value="HTH_metalloreg"/>
    <property type="match status" value="1"/>
</dbReference>
<dbReference type="GO" id="GO:0003700">
    <property type="term" value="F:DNA-binding transcription factor activity"/>
    <property type="evidence" value="ECO:0007669"/>
    <property type="project" value="InterPro"/>
</dbReference>
<evidence type="ECO:0000259" key="4">
    <source>
        <dbReference type="PROSITE" id="PS50987"/>
    </source>
</evidence>
<reference evidence="5 6" key="1">
    <citation type="submission" date="2019-03" db="EMBL/GenBank/DDBJ databases">
        <title>Complete genome sequence of Ferrigenium kumadai strain An22, a microaerophilic iron-oxidizing bacterium isolated from a paddy field soil.</title>
        <authorList>
            <person name="Watanabe T."/>
            <person name="Asakawa S."/>
        </authorList>
    </citation>
    <scope>NUCLEOTIDE SEQUENCE [LARGE SCALE GENOMIC DNA]</scope>
    <source>
        <strain evidence="5 6">An22</strain>
    </source>
</reference>
<dbReference type="PANTHER" id="PTHR43132">
    <property type="entry name" value="ARSENICAL RESISTANCE OPERON REPRESSOR ARSR-RELATED"/>
    <property type="match status" value="1"/>
</dbReference>
<dbReference type="PRINTS" id="PR00778">
    <property type="entry name" value="HTHARSR"/>
</dbReference>
<proteinExistence type="predicted"/>
<dbReference type="AlphaFoldDB" id="A0AAN1T1G9"/>
<dbReference type="PANTHER" id="PTHR43132:SF2">
    <property type="entry name" value="ARSENICAL RESISTANCE OPERON REPRESSOR ARSR-RELATED"/>
    <property type="match status" value="1"/>
</dbReference>
<dbReference type="GO" id="GO:0003677">
    <property type="term" value="F:DNA binding"/>
    <property type="evidence" value="ECO:0007669"/>
    <property type="project" value="UniProtKB-KW"/>
</dbReference>
<dbReference type="PROSITE" id="PS50987">
    <property type="entry name" value="HTH_ARSR_2"/>
    <property type="match status" value="1"/>
</dbReference>
<dbReference type="InterPro" id="IPR011991">
    <property type="entry name" value="ArsR-like_HTH"/>
</dbReference>
<dbReference type="EMBL" id="AP019536">
    <property type="protein sequence ID" value="BBI99749.1"/>
    <property type="molecule type" value="Genomic_DNA"/>
</dbReference>
<dbReference type="Gene3D" id="1.10.10.10">
    <property type="entry name" value="Winged helix-like DNA-binding domain superfamily/Winged helix DNA-binding domain"/>
    <property type="match status" value="1"/>
</dbReference>
<keyword evidence="3" id="KW-0804">Transcription</keyword>
<dbReference type="Pfam" id="PF12840">
    <property type="entry name" value="HTH_20"/>
    <property type="match status" value="1"/>
</dbReference>
<evidence type="ECO:0000256" key="1">
    <source>
        <dbReference type="ARBA" id="ARBA00023015"/>
    </source>
</evidence>
<evidence type="ECO:0000256" key="2">
    <source>
        <dbReference type="ARBA" id="ARBA00023125"/>
    </source>
</evidence>
<dbReference type="InterPro" id="IPR001845">
    <property type="entry name" value="HTH_ArsR_DNA-bd_dom"/>
</dbReference>